<sequence>MKAAIVIIDIQRYFFRTEERRLALEKVINGSNELISYADEMGIPVYHVVTEHKADKSTWNLVMQKHNFAALIEGSTEAEMFPQVIVKKHHRKIMKTRQSTFIRTDFEERLKSEGIDTLIIGGVFTHGCVGRTAVDAYERDFNVIVAKDASFSNLKDQEKVMFDVITIEQEQLALDNKEIKDLLFNTQEAKKL</sequence>
<dbReference type="GO" id="GO:0016787">
    <property type="term" value="F:hydrolase activity"/>
    <property type="evidence" value="ECO:0007669"/>
    <property type="project" value="UniProtKB-KW"/>
</dbReference>
<dbReference type="InterPro" id="IPR050272">
    <property type="entry name" value="Isochorismatase-like_hydrls"/>
</dbReference>
<evidence type="ECO:0000256" key="2">
    <source>
        <dbReference type="ARBA" id="ARBA00022801"/>
    </source>
</evidence>
<proteinExistence type="inferred from homology"/>
<dbReference type="AlphaFoldDB" id="A0A9J6P8P5"/>
<reference evidence="4" key="1">
    <citation type="journal article" date="2021" name="mSystems">
        <title>Bacteria and Archaea Synergistically Convert Glycine Betaine to Biogenic Methane in the Formosa Cold Seep of the South China Sea.</title>
        <authorList>
            <person name="Li L."/>
            <person name="Zhang W."/>
            <person name="Zhang S."/>
            <person name="Song L."/>
            <person name="Sun Q."/>
            <person name="Zhang H."/>
            <person name="Xiang H."/>
            <person name="Dong X."/>
        </authorList>
    </citation>
    <scope>NUCLEOTIDE SEQUENCE</scope>
    <source>
        <strain evidence="4">ZWT</strain>
    </source>
</reference>
<dbReference type="CDD" id="cd00431">
    <property type="entry name" value="cysteine_hydrolases"/>
    <property type="match status" value="1"/>
</dbReference>
<protein>
    <submittedName>
        <fullName evidence="4">Cysteine hydrolase</fullName>
    </submittedName>
</protein>
<comment type="caution">
    <text evidence="4">The sequence shown here is derived from an EMBL/GenBank/DDBJ whole genome shotgun (WGS) entry which is preliminary data.</text>
</comment>
<evidence type="ECO:0000313" key="5">
    <source>
        <dbReference type="Proteomes" id="UP001056429"/>
    </source>
</evidence>
<dbReference type="PANTHER" id="PTHR43540:SF6">
    <property type="entry name" value="ISOCHORISMATASE-LIKE DOMAIN-CONTAINING PROTEIN"/>
    <property type="match status" value="1"/>
</dbReference>
<keyword evidence="5" id="KW-1185">Reference proteome</keyword>
<name>A0A9J6P8P5_9CLOT</name>
<dbReference type="PANTHER" id="PTHR43540">
    <property type="entry name" value="PEROXYUREIDOACRYLATE/UREIDOACRYLATE AMIDOHYDROLASE-RELATED"/>
    <property type="match status" value="1"/>
</dbReference>
<dbReference type="InterPro" id="IPR036380">
    <property type="entry name" value="Isochorismatase-like_sf"/>
</dbReference>
<feature type="domain" description="Isochorismatase-like" evidence="3">
    <location>
        <begin position="4"/>
        <end position="160"/>
    </location>
</feature>
<dbReference type="Gene3D" id="3.40.50.850">
    <property type="entry name" value="Isochorismatase-like"/>
    <property type="match status" value="1"/>
</dbReference>
<dbReference type="RefSeq" id="WP_250861729.1">
    <property type="nucleotide sequence ID" value="NZ_JAGSOJ010000006.1"/>
</dbReference>
<dbReference type="Pfam" id="PF00857">
    <property type="entry name" value="Isochorismatase"/>
    <property type="match status" value="1"/>
</dbReference>
<comment type="similarity">
    <text evidence="1">Belongs to the isochorismatase family.</text>
</comment>
<keyword evidence="2 4" id="KW-0378">Hydrolase</keyword>
<dbReference type="Proteomes" id="UP001056429">
    <property type="component" value="Unassembled WGS sequence"/>
</dbReference>
<evidence type="ECO:0000256" key="1">
    <source>
        <dbReference type="ARBA" id="ARBA00006336"/>
    </source>
</evidence>
<organism evidence="4 5">
    <name type="scientific">Oceanirhabdus seepicola</name>
    <dbReference type="NCBI Taxonomy" id="2828781"/>
    <lineage>
        <taxon>Bacteria</taxon>
        <taxon>Bacillati</taxon>
        <taxon>Bacillota</taxon>
        <taxon>Clostridia</taxon>
        <taxon>Eubacteriales</taxon>
        <taxon>Clostridiaceae</taxon>
        <taxon>Oceanirhabdus</taxon>
    </lineage>
</organism>
<dbReference type="InterPro" id="IPR000868">
    <property type="entry name" value="Isochorismatase-like_dom"/>
</dbReference>
<accession>A0A9J6P8P5</accession>
<dbReference type="EMBL" id="JAGSOJ010000006">
    <property type="protein sequence ID" value="MCM1992564.1"/>
    <property type="molecule type" value="Genomic_DNA"/>
</dbReference>
<evidence type="ECO:0000259" key="3">
    <source>
        <dbReference type="Pfam" id="PF00857"/>
    </source>
</evidence>
<dbReference type="SUPFAM" id="SSF52499">
    <property type="entry name" value="Isochorismatase-like hydrolases"/>
    <property type="match status" value="1"/>
</dbReference>
<evidence type="ECO:0000313" key="4">
    <source>
        <dbReference type="EMBL" id="MCM1992564.1"/>
    </source>
</evidence>
<gene>
    <name evidence="4" type="ORF">KDK92_22855</name>
</gene>
<reference evidence="4" key="2">
    <citation type="submission" date="2021-04" db="EMBL/GenBank/DDBJ databases">
        <authorList>
            <person name="Dong X."/>
        </authorList>
    </citation>
    <scope>NUCLEOTIDE SEQUENCE</scope>
    <source>
        <strain evidence="4">ZWT</strain>
    </source>
</reference>